<dbReference type="Pfam" id="PF00293">
    <property type="entry name" value="NUDIX"/>
    <property type="match status" value="1"/>
</dbReference>
<dbReference type="EMBL" id="QZMU01000001">
    <property type="protein sequence ID" value="RRQ21388.1"/>
    <property type="molecule type" value="Genomic_DNA"/>
</dbReference>
<dbReference type="PANTHER" id="PTHR11839:SF18">
    <property type="entry name" value="NUDIX HYDROLASE DOMAIN-CONTAINING PROTEIN"/>
    <property type="match status" value="1"/>
</dbReference>
<comment type="catalytic activity">
    <reaction evidence="1">
        <text>GDP-alpha-D-mannose + H2O = alpha-D-mannose 1-phosphate + GMP + 2 H(+)</text>
        <dbReference type="Rhea" id="RHEA:27978"/>
        <dbReference type="ChEBI" id="CHEBI:15377"/>
        <dbReference type="ChEBI" id="CHEBI:15378"/>
        <dbReference type="ChEBI" id="CHEBI:57527"/>
        <dbReference type="ChEBI" id="CHEBI:58115"/>
        <dbReference type="ChEBI" id="CHEBI:58409"/>
    </reaction>
</comment>
<dbReference type="PANTHER" id="PTHR11839">
    <property type="entry name" value="UDP/ADP-SUGAR PYROPHOSPHATASE"/>
    <property type="match status" value="1"/>
</dbReference>
<evidence type="ECO:0000256" key="6">
    <source>
        <dbReference type="ARBA" id="ARBA00032162"/>
    </source>
</evidence>
<dbReference type="Proteomes" id="UP000287798">
    <property type="component" value="Unassembled WGS sequence"/>
</dbReference>
<evidence type="ECO:0000313" key="10">
    <source>
        <dbReference type="EMBL" id="RRQ21388.1"/>
    </source>
</evidence>
<protein>
    <recommendedName>
        <fullName evidence="4">GDP-mannose pyrophosphatase</fullName>
    </recommendedName>
    <alternativeName>
        <fullName evidence="6">GDP-mannose hydrolase</fullName>
    </alternativeName>
    <alternativeName>
        <fullName evidence="7">GDPMK</fullName>
    </alternativeName>
</protein>
<dbReference type="PRINTS" id="PR00502">
    <property type="entry name" value="NUDIXFAMILY"/>
</dbReference>
<dbReference type="RefSeq" id="WP_125180647.1">
    <property type="nucleotide sequence ID" value="NZ_QZMU01000001.1"/>
</dbReference>
<dbReference type="AlphaFoldDB" id="A0A426QI10"/>
<sequence length="171" mass="18896">MTRTPLYKGALVDLGRERFTRPDGREQVLEVVRHPGGAAVAAVNETDAVCLLRQYRHAAGGWLWELPAGKLETGETPLLTAQRELEEEAGLVAADWRGLGEVLTTPGFCDEVIHLFLATGLSETPTDHQDDELIECHWVPWAQALEWAGDGTIRDAKTLLGLYRAAELIRE</sequence>
<evidence type="ECO:0000259" key="9">
    <source>
        <dbReference type="PROSITE" id="PS51462"/>
    </source>
</evidence>
<evidence type="ECO:0000256" key="2">
    <source>
        <dbReference type="ARBA" id="ARBA00001946"/>
    </source>
</evidence>
<gene>
    <name evidence="10" type="ORF">D6C00_05160</name>
</gene>
<dbReference type="CDD" id="cd03424">
    <property type="entry name" value="NUDIX_ADPRase_Nudt5_UGPPase_Nudt14"/>
    <property type="match status" value="1"/>
</dbReference>
<dbReference type="GO" id="GO:0016462">
    <property type="term" value="F:pyrophosphatase activity"/>
    <property type="evidence" value="ECO:0007669"/>
    <property type="project" value="UniProtKB-ARBA"/>
</dbReference>
<feature type="domain" description="Nudix hydrolase" evidence="9">
    <location>
        <begin position="32"/>
        <end position="161"/>
    </location>
</feature>
<dbReference type="GO" id="GO:0005829">
    <property type="term" value="C:cytosol"/>
    <property type="evidence" value="ECO:0007669"/>
    <property type="project" value="TreeGrafter"/>
</dbReference>
<evidence type="ECO:0000256" key="5">
    <source>
        <dbReference type="ARBA" id="ARBA00022801"/>
    </source>
</evidence>
<comment type="similarity">
    <text evidence="3">Belongs to the Nudix hydrolase family. NudK subfamily.</text>
</comment>
<reference evidence="10 11" key="1">
    <citation type="journal article" date="2010" name="Int. J. Syst. Evol. Microbiol.">
        <title>Thiohalobacter thiocyanaticus gen. nov., sp. nov., a moderately halophilic, sulfur-oxidizing gammaproteobacterium from hypersaline lakes, that utilizes thiocyanate.</title>
        <authorList>
            <person name="Sorokin D.Y."/>
            <person name="Kovaleva O.L."/>
            <person name="Tourova T.P."/>
            <person name="Muyzer G."/>
        </authorList>
    </citation>
    <scope>NUCLEOTIDE SEQUENCE [LARGE SCALE GENOMIC DNA]</scope>
    <source>
        <strain evidence="10 11">Hrh1</strain>
    </source>
</reference>
<dbReference type="InterPro" id="IPR020476">
    <property type="entry name" value="Nudix_hydrolase"/>
</dbReference>
<organism evidence="10 11">
    <name type="scientific">Thiohalobacter thiocyanaticus</name>
    <dbReference type="NCBI Taxonomy" id="585455"/>
    <lineage>
        <taxon>Bacteria</taxon>
        <taxon>Pseudomonadati</taxon>
        <taxon>Pseudomonadota</taxon>
        <taxon>Gammaproteobacteria</taxon>
        <taxon>Thiohalobacterales</taxon>
        <taxon>Thiohalobacteraceae</taxon>
        <taxon>Thiohalobacter</taxon>
    </lineage>
</organism>
<keyword evidence="11" id="KW-1185">Reference proteome</keyword>
<accession>A0A426QI10</accession>
<dbReference type="InterPro" id="IPR015797">
    <property type="entry name" value="NUDIX_hydrolase-like_dom_sf"/>
</dbReference>
<dbReference type="PROSITE" id="PS51462">
    <property type="entry name" value="NUDIX"/>
    <property type="match status" value="1"/>
</dbReference>
<dbReference type="GO" id="GO:0006753">
    <property type="term" value="P:nucleoside phosphate metabolic process"/>
    <property type="evidence" value="ECO:0007669"/>
    <property type="project" value="TreeGrafter"/>
</dbReference>
<proteinExistence type="inferred from homology"/>
<dbReference type="Gene3D" id="3.90.79.10">
    <property type="entry name" value="Nucleoside Triphosphate Pyrophosphohydrolase"/>
    <property type="match status" value="1"/>
</dbReference>
<evidence type="ECO:0000256" key="7">
    <source>
        <dbReference type="ARBA" id="ARBA00032272"/>
    </source>
</evidence>
<evidence type="ECO:0000256" key="4">
    <source>
        <dbReference type="ARBA" id="ARBA00016377"/>
    </source>
</evidence>
<dbReference type="InterPro" id="IPR000086">
    <property type="entry name" value="NUDIX_hydrolase_dom"/>
</dbReference>
<dbReference type="SUPFAM" id="SSF55811">
    <property type="entry name" value="Nudix"/>
    <property type="match status" value="1"/>
</dbReference>
<evidence type="ECO:0000256" key="1">
    <source>
        <dbReference type="ARBA" id="ARBA00000847"/>
    </source>
</evidence>
<comment type="caution">
    <text evidence="10">The sequence shown here is derived from an EMBL/GenBank/DDBJ whole genome shotgun (WGS) entry which is preliminary data.</text>
</comment>
<dbReference type="GO" id="GO:0019693">
    <property type="term" value="P:ribose phosphate metabolic process"/>
    <property type="evidence" value="ECO:0007669"/>
    <property type="project" value="TreeGrafter"/>
</dbReference>
<dbReference type="InterPro" id="IPR020084">
    <property type="entry name" value="NUDIX_hydrolase_CS"/>
</dbReference>
<dbReference type="PROSITE" id="PS00893">
    <property type="entry name" value="NUDIX_BOX"/>
    <property type="match status" value="1"/>
</dbReference>
<evidence type="ECO:0000256" key="3">
    <source>
        <dbReference type="ARBA" id="ARBA00007275"/>
    </source>
</evidence>
<evidence type="ECO:0000313" key="11">
    <source>
        <dbReference type="Proteomes" id="UP000287798"/>
    </source>
</evidence>
<dbReference type="OrthoDB" id="7066556at2"/>
<evidence type="ECO:0000256" key="8">
    <source>
        <dbReference type="RuleBase" id="RU003476"/>
    </source>
</evidence>
<keyword evidence="5 8" id="KW-0378">Hydrolase</keyword>
<comment type="cofactor">
    <cofactor evidence="2">
        <name>Mg(2+)</name>
        <dbReference type="ChEBI" id="CHEBI:18420"/>
    </cofactor>
</comment>
<name>A0A426QI10_9GAMM</name>